<feature type="region of interest" description="Disordered" evidence="1">
    <location>
        <begin position="20"/>
        <end position="61"/>
    </location>
</feature>
<gene>
    <name evidence="2" type="ORF">JIG36_21290</name>
</gene>
<protein>
    <recommendedName>
        <fullName evidence="4">Fibronectin type-III domain-containing protein</fullName>
    </recommendedName>
</protein>
<reference evidence="2 3" key="1">
    <citation type="submission" date="2021-01" db="EMBL/GenBank/DDBJ databases">
        <title>Actinoplanes sp. nov. LDG1-06 isolated from lichen.</title>
        <authorList>
            <person name="Saeng-In P."/>
            <person name="Phongsopitanun W."/>
            <person name="Kanchanasin P."/>
            <person name="Yuki M."/>
            <person name="Kudo T."/>
            <person name="Ohkuma M."/>
            <person name="Tanasupawat S."/>
        </authorList>
    </citation>
    <scope>NUCLEOTIDE SEQUENCE [LARGE SCALE GENOMIC DNA]</scope>
    <source>
        <strain evidence="2 3">LDG1-06</strain>
    </source>
</reference>
<dbReference type="EMBL" id="JAENHP010000006">
    <property type="protein sequence ID" value="MBM2618095.1"/>
    <property type="molecule type" value="Genomic_DNA"/>
</dbReference>
<feature type="region of interest" description="Disordered" evidence="1">
    <location>
        <begin position="161"/>
        <end position="184"/>
    </location>
</feature>
<sequence>MRLRGTALVVVPFLLSACGGGSDPSANSSPTADAGGGAWVKVQPGNPTASPSVKYTGSPRPGLPPVSFMPTSTECAVPWDSDIEKVLIPMTVTVGQGSLKVQWPNRYGNRYRVAAVPQELVSGAQPEPVWQTITTGGECTASATISGLTSGAAYVVWLDAPDTPRGPDNSRGLYSGRSSVVKPQ</sequence>
<accession>A0ABS2AEA5</accession>
<name>A0ABS2AEA5_9ACTN</name>
<proteinExistence type="predicted"/>
<keyword evidence="3" id="KW-1185">Reference proteome</keyword>
<evidence type="ECO:0008006" key="4">
    <source>
        <dbReference type="Google" id="ProtNLM"/>
    </source>
</evidence>
<dbReference type="Proteomes" id="UP000632138">
    <property type="component" value="Unassembled WGS sequence"/>
</dbReference>
<comment type="caution">
    <text evidence="2">The sequence shown here is derived from an EMBL/GenBank/DDBJ whole genome shotgun (WGS) entry which is preliminary data.</text>
</comment>
<evidence type="ECO:0000256" key="1">
    <source>
        <dbReference type="SAM" id="MobiDB-lite"/>
    </source>
</evidence>
<dbReference type="RefSeq" id="WP_203378094.1">
    <property type="nucleotide sequence ID" value="NZ_JAENHP010000006.1"/>
</dbReference>
<feature type="compositionally biased region" description="Polar residues" evidence="1">
    <location>
        <begin position="45"/>
        <end position="55"/>
    </location>
</feature>
<evidence type="ECO:0000313" key="3">
    <source>
        <dbReference type="Proteomes" id="UP000632138"/>
    </source>
</evidence>
<dbReference type="PROSITE" id="PS51257">
    <property type="entry name" value="PROKAR_LIPOPROTEIN"/>
    <property type="match status" value="1"/>
</dbReference>
<evidence type="ECO:0000313" key="2">
    <source>
        <dbReference type="EMBL" id="MBM2618095.1"/>
    </source>
</evidence>
<organism evidence="2 3">
    <name type="scientific">Paractinoplanes ovalisporus</name>
    <dbReference type="NCBI Taxonomy" id="2810368"/>
    <lineage>
        <taxon>Bacteria</taxon>
        <taxon>Bacillati</taxon>
        <taxon>Actinomycetota</taxon>
        <taxon>Actinomycetes</taxon>
        <taxon>Micromonosporales</taxon>
        <taxon>Micromonosporaceae</taxon>
        <taxon>Paractinoplanes</taxon>
    </lineage>
</organism>